<dbReference type="RefSeq" id="WP_345262254.1">
    <property type="nucleotide sequence ID" value="NZ_BAABIM010000001.1"/>
</dbReference>
<keyword evidence="3" id="KW-1185">Reference proteome</keyword>
<name>A0ABP8VQE6_9ACTN</name>
<feature type="transmembrane region" description="Helical" evidence="1">
    <location>
        <begin position="12"/>
        <end position="45"/>
    </location>
</feature>
<evidence type="ECO:0000313" key="2">
    <source>
        <dbReference type="EMBL" id="GAA4669751.1"/>
    </source>
</evidence>
<evidence type="ECO:0000256" key="1">
    <source>
        <dbReference type="SAM" id="Phobius"/>
    </source>
</evidence>
<organism evidence="2 3">
    <name type="scientific">Nocardioides nanhaiensis</name>
    <dbReference type="NCBI Taxonomy" id="1476871"/>
    <lineage>
        <taxon>Bacteria</taxon>
        <taxon>Bacillati</taxon>
        <taxon>Actinomycetota</taxon>
        <taxon>Actinomycetes</taxon>
        <taxon>Propionibacteriales</taxon>
        <taxon>Nocardioidaceae</taxon>
        <taxon>Nocardioides</taxon>
    </lineage>
</organism>
<keyword evidence="1" id="KW-1133">Transmembrane helix</keyword>
<accession>A0ABP8VQE6</accession>
<gene>
    <name evidence="2" type="ORF">GCM10023226_02760</name>
</gene>
<protein>
    <submittedName>
        <fullName evidence="2">Uncharacterized protein</fullName>
    </submittedName>
</protein>
<proteinExistence type="predicted"/>
<evidence type="ECO:0000313" key="3">
    <source>
        <dbReference type="Proteomes" id="UP001500621"/>
    </source>
</evidence>
<dbReference type="EMBL" id="BAABIM010000001">
    <property type="protein sequence ID" value="GAA4669751.1"/>
    <property type="molecule type" value="Genomic_DNA"/>
</dbReference>
<dbReference type="Proteomes" id="UP001500621">
    <property type="component" value="Unassembled WGS sequence"/>
</dbReference>
<keyword evidence="1" id="KW-0812">Transmembrane</keyword>
<reference evidence="3" key="1">
    <citation type="journal article" date="2019" name="Int. J. Syst. Evol. Microbiol.">
        <title>The Global Catalogue of Microorganisms (GCM) 10K type strain sequencing project: providing services to taxonomists for standard genome sequencing and annotation.</title>
        <authorList>
            <consortium name="The Broad Institute Genomics Platform"/>
            <consortium name="The Broad Institute Genome Sequencing Center for Infectious Disease"/>
            <person name="Wu L."/>
            <person name="Ma J."/>
        </authorList>
    </citation>
    <scope>NUCLEOTIDE SEQUENCE [LARGE SCALE GENOMIC DNA]</scope>
    <source>
        <strain evidence="3">JCM 18127</strain>
    </source>
</reference>
<sequence>MTHPTPHPGTIVITLFAAVHLIALALTEAYVFVLPAAAAYAAAYAIARLDRDSTRAPEEAAR</sequence>
<comment type="caution">
    <text evidence="2">The sequence shown here is derived from an EMBL/GenBank/DDBJ whole genome shotgun (WGS) entry which is preliminary data.</text>
</comment>
<keyword evidence="1" id="KW-0472">Membrane</keyword>